<evidence type="ECO:0000256" key="1">
    <source>
        <dbReference type="SAM" id="SignalP"/>
    </source>
</evidence>
<reference evidence="3 4" key="1">
    <citation type="journal article" date="2017" name="Front. Microbiol.">
        <title>New Insights into the Diversity of the Genus Faecalibacterium.</title>
        <authorList>
            <person name="Benevides L."/>
            <person name="Burman S."/>
            <person name="Martin R."/>
            <person name="Robert V."/>
            <person name="Thomas M."/>
            <person name="Miquel S."/>
            <person name="Chain F."/>
            <person name="Sokol H."/>
            <person name="Bermudez-Humaran L.G."/>
            <person name="Morrison M."/>
            <person name="Langella P."/>
            <person name="Azevedo V.A."/>
            <person name="Chatel J.M."/>
            <person name="Soares S."/>
        </authorList>
    </citation>
    <scope>NUCLEOTIDE SEQUENCE [LARGE SCALE GENOMIC DNA]</scope>
    <source>
        <strain evidence="3 4">AHMP21</strain>
    </source>
</reference>
<sequence length="209" mass="22099">MKILNTMLGRQAIAAALVLSLAIPMSVGAFAEEPAAAAAADDTVVAGYLPPQDESVMLQGEIALHSGDVAVGETDPAYGGYGAPEGDPIQGDIMLISADEAKTTEARYTVKGLLGRQVLYTARQEGRVLTLDVPDCAATFRTTIQDMKTLMEQGVSTLVLTTEKGSTTLNLSLLCEGQTDTQRVVLRQLGNSAFLTVGLRCRRDLIVGR</sequence>
<feature type="chain" id="PRO_5014076410" evidence="1">
    <location>
        <begin position="32"/>
        <end position="209"/>
    </location>
</feature>
<accession>A0A2A7BG13</accession>
<dbReference type="EMBL" id="NOUW01000014">
    <property type="protein sequence ID" value="PDX90242.1"/>
    <property type="molecule type" value="Genomic_DNA"/>
</dbReference>
<dbReference type="AlphaFoldDB" id="A0A2A7BG13"/>
<protein>
    <submittedName>
        <fullName evidence="3">Transcriptional regulator, IclR family protein</fullName>
    </submittedName>
</protein>
<evidence type="ECO:0000313" key="2">
    <source>
        <dbReference type="EMBL" id="ATL90852.1"/>
    </source>
</evidence>
<name>A0A2A7BG13_9FIRM</name>
<keyword evidence="1" id="KW-0732">Signal</keyword>
<organism evidence="3 4">
    <name type="scientific">Faecalibacterium prausnitzii</name>
    <dbReference type="NCBI Taxonomy" id="853"/>
    <lineage>
        <taxon>Bacteria</taxon>
        <taxon>Bacillati</taxon>
        <taxon>Bacillota</taxon>
        <taxon>Clostridia</taxon>
        <taxon>Eubacteriales</taxon>
        <taxon>Oscillospiraceae</taxon>
        <taxon>Faecalibacterium</taxon>
    </lineage>
</organism>
<evidence type="ECO:0000313" key="4">
    <source>
        <dbReference type="Proteomes" id="UP000220438"/>
    </source>
</evidence>
<proteinExistence type="predicted"/>
<gene>
    <name evidence="3" type="ORF">CHR61_04780</name>
    <name evidence="2" type="ORF">CRH10_11395</name>
</gene>
<dbReference type="RefSeq" id="WP_097770465.1">
    <property type="nucleotide sequence ID" value="NZ_CP023819.1"/>
</dbReference>
<evidence type="ECO:0000313" key="5">
    <source>
        <dbReference type="Proteomes" id="UP000223709"/>
    </source>
</evidence>
<evidence type="ECO:0000313" key="3">
    <source>
        <dbReference type="EMBL" id="PDX90242.1"/>
    </source>
</evidence>
<dbReference type="Proteomes" id="UP000220438">
    <property type="component" value="Unassembled WGS sequence"/>
</dbReference>
<dbReference type="EMBL" id="CP023819">
    <property type="protein sequence ID" value="ATL90852.1"/>
    <property type="molecule type" value="Genomic_DNA"/>
</dbReference>
<reference evidence="2 5" key="2">
    <citation type="submission" date="2017-10" db="EMBL/GenBank/DDBJ databases">
        <title>Complete Genome Sequence of Faecalibacterium prausnitzii isolated from the gut of healthy adult Indian.</title>
        <authorList>
            <person name="Bag S."/>
            <person name="Ghosh T.S."/>
            <person name="Das B."/>
        </authorList>
    </citation>
    <scope>NUCLEOTIDE SEQUENCE [LARGE SCALE GENOMIC DNA]</scope>
    <source>
        <strain evidence="2 5">Indica</strain>
    </source>
</reference>
<dbReference type="Proteomes" id="UP000223709">
    <property type="component" value="Chromosome"/>
</dbReference>
<feature type="signal peptide" evidence="1">
    <location>
        <begin position="1"/>
        <end position="31"/>
    </location>
</feature>